<dbReference type="EC" id="3.5.1.28" evidence="4"/>
<dbReference type="Proteomes" id="UP001489509">
    <property type="component" value="Unassembled WGS sequence"/>
</dbReference>
<protein>
    <submittedName>
        <fullName evidence="4">N-acetylmuramoyl-L-alanine amidase</fullName>
        <ecNumber evidence="4">3.5.1.28</ecNumber>
    </submittedName>
</protein>
<dbReference type="GO" id="GO:0008745">
    <property type="term" value="F:N-acetylmuramoyl-L-alanine amidase activity"/>
    <property type="evidence" value="ECO:0007669"/>
    <property type="project" value="UniProtKB-EC"/>
</dbReference>
<sequence>MPRIYLSPSTQEYNLFVNGGSEEQYMNLIADAMVPYLRSNGIQYTRNTPDMTAASSIRQANQGNYDFYLALHSNAAPEGSSGQVRGSLAFYFPTSTNGKRMADIIVRNLKTIYPDPQLVRAVPTTTLGEVRLPKAPAVLVEIAYHDNVEDANWIKNNITTIARNLVLSLTEYFGIPFINAQPERTGTVTVSWGNLNIRNRPTTASAIIGQAPKGAKLQVLGSWNGWYVVNYNGIVGYASDQYITI</sequence>
<proteinExistence type="predicted"/>
<dbReference type="Gene3D" id="2.30.30.40">
    <property type="entry name" value="SH3 Domains"/>
    <property type="match status" value="1"/>
</dbReference>
<evidence type="ECO:0000313" key="4">
    <source>
        <dbReference type="EMBL" id="MEQ2441444.1"/>
    </source>
</evidence>
<dbReference type="SMART" id="SM00646">
    <property type="entry name" value="Ami_3"/>
    <property type="match status" value="1"/>
</dbReference>
<keyword evidence="1 4" id="KW-0378">Hydrolase</keyword>
<dbReference type="PANTHER" id="PTHR34408:SF1">
    <property type="entry name" value="GLYCOSYL HYDROLASE FAMILY 19 DOMAIN-CONTAINING PROTEIN HI_1415"/>
    <property type="match status" value="1"/>
</dbReference>
<organism evidence="4 5">
    <name type="scientific">Solibaculum intestinale</name>
    <dbReference type="NCBI Taxonomy" id="3133165"/>
    <lineage>
        <taxon>Bacteria</taxon>
        <taxon>Bacillati</taxon>
        <taxon>Bacillota</taxon>
        <taxon>Clostridia</taxon>
        <taxon>Eubacteriales</taxon>
        <taxon>Oscillospiraceae</taxon>
        <taxon>Solibaculum</taxon>
    </lineage>
</organism>
<dbReference type="Pfam" id="PF08239">
    <property type="entry name" value="SH3_3"/>
    <property type="match status" value="1"/>
</dbReference>
<dbReference type="SMART" id="SM00287">
    <property type="entry name" value="SH3b"/>
    <property type="match status" value="1"/>
</dbReference>
<dbReference type="RefSeq" id="WP_349220527.1">
    <property type="nucleotide sequence ID" value="NZ_JBBMFD010000025.1"/>
</dbReference>
<dbReference type="PANTHER" id="PTHR34408">
    <property type="entry name" value="FAMILY PROTEIN, PUTATIVE-RELATED"/>
    <property type="match status" value="1"/>
</dbReference>
<evidence type="ECO:0000256" key="2">
    <source>
        <dbReference type="ARBA" id="ARBA00023316"/>
    </source>
</evidence>
<comment type="caution">
    <text evidence="4">The sequence shown here is derived from an EMBL/GenBank/DDBJ whole genome shotgun (WGS) entry which is preliminary data.</text>
</comment>
<accession>A0ABV1E2A5</accession>
<dbReference type="InterPro" id="IPR002508">
    <property type="entry name" value="MurNAc-LAA_cat"/>
</dbReference>
<keyword evidence="2" id="KW-0961">Cell wall biogenesis/degradation</keyword>
<dbReference type="Pfam" id="PF01520">
    <property type="entry name" value="Amidase_3"/>
    <property type="match status" value="1"/>
</dbReference>
<dbReference type="CDD" id="cd02696">
    <property type="entry name" value="MurNAc-LAA"/>
    <property type="match status" value="1"/>
</dbReference>
<dbReference type="InterPro" id="IPR003646">
    <property type="entry name" value="SH3-like_bac-type"/>
</dbReference>
<dbReference type="InterPro" id="IPR052354">
    <property type="entry name" value="Cell_Wall_Dynamics_Protein"/>
</dbReference>
<evidence type="ECO:0000259" key="3">
    <source>
        <dbReference type="PROSITE" id="PS51781"/>
    </source>
</evidence>
<dbReference type="Gene3D" id="3.40.630.40">
    <property type="entry name" value="Zn-dependent exopeptidases"/>
    <property type="match status" value="1"/>
</dbReference>
<gene>
    <name evidence="4" type="ORF">WMO26_11455</name>
</gene>
<evidence type="ECO:0000256" key="1">
    <source>
        <dbReference type="ARBA" id="ARBA00022801"/>
    </source>
</evidence>
<name>A0ABV1E2A5_9FIRM</name>
<keyword evidence="5" id="KW-1185">Reference proteome</keyword>
<dbReference type="SUPFAM" id="SSF53187">
    <property type="entry name" value="Zn-dependent exopeptidases"/>
    <property type="match status" value="1"/>
</dbReference>
<feature type="domain" description="SH3b" evidence="3">
    <location>
        <begin position="183"/>
        <end position="245"/>
    </location>
</feature>
<dbReference type="EMBL" id="JBBMFD010000025">
    <property type="protein sequence ID" value="MEQ2441444.1"/>
    <property type="molecule type" value="Genomic_DNA"/>
</dbReference>
<dbReference type="PROSITE" id="PS51781">
    <property type="entry name" value="SH3B"/>
    <property type="match status" value="1"/>
</dbReference>
<reference evidence="4 5" key="1">
    <citation type="submission" date="2024-03" db="EMBL/GenBank/DDBJ databases">
        <title>Human intestinal bacterial collection.</title>
        <authorList>
            <person name="Pauvert C."/>
            <person name="Hitch T.C.A."/>
            <person name="Clavel T."/>
        </authorList>
    </citation>
    <scope>NUCLEOTIDE SEQUENCE [LARGE SCALE GENOMIC DNA]</scope>
    <source>
        <strain evidence="4 5">CLA-JM-H44</strain>
    </source>
</reference>
<evidence type="ECO:0000313" key="5">
    <source>
        <dbReference type="Proteomes" id="UP001489509"/>
    </source>
</evidence>